<evidence type="ECO:0000256" key="1">
    <source>
        <dbReference type="SAM" id="Phobius"/>
    </source>
</evidence>
<dbReference type="Proteomes" id="UP000681594">
    <property type="component" value="Unassembled WGS sequence"/>
</dbReference>
<comment type="caution">
    <text evidence="2">The sequence shown here is derived from an EMBL/GenBank/DDBJ whole genome shotgun (WGS) entry which is preliminary data.</text>
</comment>
<organism evidence="2 3">
    <name type="scientific">Pararoseomonas baculiformis</name>
    <dbReference type="NCBI Taxonomy" id="2820812"/>
    <lineage>
        <taxon>Bacteria</taxon>
        <taxon>Pseudomonadati</taxon>
        <taxon>Pseudomonadota</taxon>
        <taxon>Alphaproteobacteria</taxon>
        <taxon>Acetobacterales</taxon>
        <taxon>Acetobacteraceae</taxon>
        <taxon>Pararoseomonas</taxon>
    </lineage>
</organism>
<protein>
    <submittedName>
        <fullName evidence="2">Uncharacterized protein</fullName>
    </submittedName>
</protein>
<dbReference type="EMBL" id="JAGIZB010000013">
    <property type="protein sequence ID" value="MBP0446005.1"/>
    <property type="molecule type" value="Genomic_DNA"/>
</dbReference>
<gene>
    <name evidence="2" type="ORF">J8J14_14605</name>
</gene>
<keyword evidence="3" id="KW-1185">Reference proteome</keyword>
<keyword evidence="1" id="KW-0472">Membrane</keyword>
<sequence>MRNRPPPSPVVLAGLIILLGVGLFIAFGLNMGGLGMAHMLAGLIVAVVGGLFAFMGGRR</sequence>
<feature type="transmembrane region" description="Helical" evidence="1">
    <location>
        <begin position="12"/>
        <end position="29"/>
    </location>
</feature>
<accession>A0ABS4AHJ8</accession>
<keyword evidence="1" id="KW-1133">Transmembrane helix</keyword>
<feature type="transmembrane region" description="Helical" evidence="1">
    <location>
        <begin position="35"/>
        <end position="55"/>
    </location>
</feature>
<proteinExistence type="predicted"/>
<evidence type="ECO:0000313" key="3">
    <source>
        <dbReference type="Proteomes" id="UP000681594"/>
    </source>
</evidence>
<keyword evidence="1" id="KW-0812">Transmembrane</keyword>
<evidence type="ECO:0000313" key="2">
    <source>
        <dbReference type="EMBL" id="MBP0446005.1"/>
    </source>
</evidence>
<dbReference type="RefSeq" id="WP_209380275.1">
    <property type="nucleotide sequence ID" value="NZ_JAGIZB010000013.1"/>
</dbReference>
<reference evidence="2 3" key="1">
    <citation type="submission" date="2021-03" db="EMBL/GenBank/DDBJ databases">
        <authorList>
            <person name="So Y."/>
        </authorList>
    </citation>
    <scope>NUCLEOTIDE SEQUENCE [LARGE SCALE GENOMIC DNA]</scope>
    <source>
        <strain evidence="2 3">SSH11</strain>
    </source>
</reference>
<name>A0ABS4AHJ8_9PROT</name>